<sequence length="342" mass="38324">MISSLKEIAEELNLSISTVSRALNNTGRVSEETRRRVMDTARKYNYSPNRIAQSLRQKKTNIVGLIVPDIGDYFSQVIKGTESELSANGYSMILADSHEDSLKEANYIKLMYQSQIDGLILATVSNDFRWAKTYESSGIPVIFFDNEPADLLCNKVVLNNIKATEIAVDHLVKLGHKKIALICGNIKESTARYRRDGFLEAMKKHNLEVDENLIKDGLYYLDAGYSCMEDLIQNRDEHPFTAVIVSTYGLSCSAIHAIKDYGLSYPKDFSFIGFDMEDSDRLFSPSITSVLQPGKQIGKLLVHRLLQSMESFDLAAEKEDYTVTFVDPVIKIGESTASVKDA</sequence>
<dbReference type="PROSITE" id="PS50932">
    <property type="entry name" value="HTH_LACI_2"/>
    <property type="match status" value="1"/>
</dbReference>
<dbReference type="CDD" id="cd01392">
    <property type="entry name" value="HTH_LacI"/>
    <property type="match status" value="1"/>
</dbReference>
<evidence type="ECO:0000259" key="5">
    <source>
        <dbReference type="PROSITE" id="PS50932"/>
    </source>
</evidence>
<gene>
    <name evidence="6" type="ORF">IAB98_12115</name>
</gene>
<reference evidence="6" key="1">
    <citation type="submission" date="2020-10" db="EMBL/GenBank/DDBJ databases">
        <authorList>
            <person name="Gilroy R."/>
        </authorList>
    </citation>
    <scope>NUCLEOTIDE SEQUENCE</scope>
    <source>
        <strain evidence="6">ChiSxjej1B13-7041</strain>
    </source>
</reference>
<dbReference type="EMBL" id="DVHU01000108">
    <property type="protein sequence ID" value="HIR94153.1"/>
    <property type="molecule type" value="Genomic_DNA"/>
</dbReference>
<dbReference type="Gene3D" id="3.40.50.2300">
    <property type="match status" value="2"/>
</dbReference>
<dbReference type="SMART" id="SM00354">
    <property type="entry name" value="HTH_LACI"/>
    <property type="match status" value="1"/>
</dbReference>
<dbReference type="PANTHER" id="PTHR30146:SF148">
    <property type="entry name" value="HTH-TYPE TRANSCRIPTIONAL REPRESSOR PURR-RELATED"/>
    <property type="match status" value="1"/>
</dbReference>
<dbReference type="InterPro" id="IPR046335">
    <property type="entry name" value="LacI/GalR-like_sensor"/>
</dbReference>
<dbReference type="InterPro" id="IPR028082">
    <property type="entry name" value="Peripla_BP_I"/>
</dbReference>
<dbReference type="AlphaFoldDB" id="A0A9D1JGN8"/>
<evidence type="ECO:0000313" key="7">
    <source>
        <dbReference type="Proteomes" id="UP000886841"/>
    </source>
</evidence>
<dbReference type="Gene3D" id="1.10.260.40">
    <property type="entry name" value="lambda repressor-like DNA-binding domains"/>
    <property type="match status" value="1"/>
</dbReference>
<dbReference type="CDD" id="cd06267">
    <property type="entry name" value="PBP1_LacI_sugar_binding-like"/>
    <property type="match status" value="1"/>
</dbReference>
<evidence type="ECO:0000256" key="2">
    <source>
        <dbReference type="ARBA" id="ARBA00023015"/>
    </source>
</evidence>
<feature type="domain" description="HTH lacI-type" evidence="5">
    <location>
        <begin position="3"/>
        <end position="57"/>
    </location>
</feature>
<dbReference type="PANTHER" id="PTHR30146">
    <property type="entry name" value="LACI-RELATED TRANSCRIPTIONAL REPRESSOR"/>
    <property type="match status" value="1"/>
</dbReference>
<keyword evidence="2" id="KW-0805">Transcription regulation</keyword>
<dbReference type="SUPFAM" id="SSF53822">
    <property type="entry name" value="Periplasmic binding protein-like I"/>
    <property type="match status" value="1"/>
</dbReference>
<dbReference type="GO" id="GO:0000976">
    <property type="term" value="F:transcription cis-regulatory region binding"/>
    <property type="evidence" value="ECO:0007669"/>
    <property type="project" value="TreeGrafter"/>
</dbReference>
<dbReference type="GO" id="GO:0003700">
    <property type="term" value="F:DNA-binding transcription factor activity"/>
    <property type="evidence" value="ECO:0007669"/>
    <property type="project" value="TreeGrafter"/>
</dbReference>
<protein>
    <submittedName>
        <fullName evidence="6">LacI family DNA-binding transcriptional regulator</fullName>
    </submittedName>
</protein>
<keyword evidence="1" id="KW-0678">Repressor</keyword>
<accession>A0A9D1JGN8</accession>
<dbReference type="Proteomes" id="UP000886841">
    <property type="component" value="Unassembled WGS sequence"/>
</dbReference>
<name>A0A9D1JGN8_9FIRM</name>
<dbReference type="InterPro" id="IPR010982">
    <property type="entry name" value="Lambda_DNA-bd_dom_sf"/>
</dbReference>
<comment type="caution">
    <text evidence="6">The sequence shown here is derived from an EMBL/GenBank/DDBJ whole genome shotgun (WGS) entry which is preliminary data.</text>
</comment>
<keyword evidence="3 6" id="KW-0238">DNA-binding</keyword>
<dbReference type="InterPro" id="IPR000843">
    <property type="entry name" value="HTH_LacI"/>
</dbReference>
<evidence type="ECO:0000256" key="3">
    <source>
        <dbReference type="ARBA" id="ARBA00023125"/>
    </source>
</evidence>
<dbReference type="Pfam" id="PF00356">
    <property type="entry name" value="LacI"/>
    <property type="match status" value="1"/>
</dbReference>
<dbReference type="Pfam" id="PF13377">
    <property type="entry name" value="Peripla_BP_3"/>
    <property type="match status" value="1"/>
</dbReference>
<evidence type="ECO:0000313" key="6">
    <source>
        <dbReference type="EMBL" id="HIR94153.1"/>
    </source>
</evidence>
<dbReference type="SUPFAM" id="SSF47413">
    <property type="entry name" value="lambda repressor-like DNA-binding domains"/>
    <property type="match status" value="1"/>
</dbReference>
<reference evidence="6" key="2">
    <citation type="journal article" date="2021" name="PeerJ">
        <title>Extensive microbial diversity within the chicken gut microbiome revealed by metagenomics and culture.</title>
        <authorList>
            <person name="Gilroy R."/>
            <person name="Ravi A."/>
            <person name="Getino M."/>
            <person name="Pursley I."/>
            <person name="Horton D.L."/>
            <person name="Alikhan N.F."/>
            <person name="Baker D."/>
            <person name="Gharbi K."/>
            <person name="Hall N."/>
            <person name="Watson M."/>
            <person name="Adriaenssens E.M."/>
            <person name="Foster-Nyarko E."/>
            <person name="Jarju S."/>
            <person name="Secka A."/>
            <person name="Antonio M."/>
            <person name="Oren A."/>
            <person name="Chaudhuri R.R."/>
            <person name="La Ragione R."/>
            <person name="Hildebrand F."/>
            <person name="Pallen M.J."/>
        </authorList>
    </citation>
    <scope>NUCLEOTIDE SEQUENCE</scope>
    <source>
        <strain evidence="6">ChiSxjej1B13-7041</strain>
    </source>
</reference>
<evidence type="ECO:0000256" key="1">
    <source>
        <dbReference type="ARBA" id="ARBA00022491"/>
    </source>
</evidence>
<proteinExistence type="predicted"/>
<organism evidence="6 7">
    <name type="scientific">Candidatus Egerieimonas intestinavium</name>
    <dbReference type="NCBI Taxonomy" id="2840777"/>
    <lineage>
        <taxon>Bacteria</taxon>
        <taxon>Bacillati</taxon>
        <taxon>Bacillota</taxon>
        <taxon>Clostridia</taxon>
        <taxon>Lachnospirales</taxon>
        <taxon>Lachnospiraceae</taxon>
        <taxon>Lachnospiraceae incertae sedis</taxon>
        <taxon>Candidatus Egerieimonas</taxon>
    </lineage>
</organism>
<keyword evidence="4" id="KW-0804">Transcription</keyword>
<evidence type="ECO:0000256" key="4">
    <source>
        <dbReference type="ARBA" id="ARBA00023163"/>
    </source>
</evidence>